<accession>A0A4V1KP92</accession>
<name>A0A4V1KP92_9FLAO</name>
<dbReference type="AlphaFoldDB" id="A0A4V1KP92"/>
<gene>
    <name evidence="2" type="ORF">DSM04_104375</name>
</gene>
<sequence>MTQIRYTSLCIILISFFTATAKNYSSQSLHKEINPFYKYNYEDCDFCGCGSTGGGMGYGTVGNENFVGLRYIYQHYQSRDGIFNNSPWVEENFNTLQIWGKIPVTEKLSLTAIAPYHFHNRNFIDGSSQNINGLGDISILAFYTLITPVPDGLYENQITKYKHSLEIGGGVKLPTGEYKRSNNEGSVNPSFQVGTGSFDYIVAANYSVGYENWGLGLMTNYTFKTENKKDYHFGDQFTYGINLSKVYNTLKINKIIPFVGLAGEVYSENENYGLPVADTEGNVLFGRLGAEFSLKKLSAGVNLMLPVSQDLNDGKVEAKYRLGLHFNYVL</sequence>
<keyword evidence="3" id="KW-1185">Reference proteome</keyword>
<keyword evidence="1" id="KW-0732">Signal</keyword>
<dbReference type="EMBL" id="QOVI01000004">
    <property type="protein sequence ID" value="RXG14267.1"/>
    <property type="molecule type" value="Genomic_DNA"/>
</dbReference>
<organism evidence="2 3">
    <name type="scientific">Leeuwenhoekiella aestuarii</name>
    <dbReference type="NCBI Taxonomy" id="2249426"/>
    <lineage>
        <taxon>Bacteria</taxon>
        <taxon>Pseudomonadati</taxon>
        <taxon>Bacteroidota</taxon>
        <taxon>Flavobacteriia</taxon>
        <taxon>Flavobacteriales</taxon>
        <taxon>Flavobacteriaceae</taxon>
        <taxon>Leeuwenhoekiella</taxon>
    </lineage>
</organism>
<dbReference type="RefSeq" id="WP_128761672.1">
    <property type="nucleotide sequence ID" value="NZ_QOVI01000004.1"/>
</dbReference>
<evidence type="ECO:0008006" key="4">
    <source>
        <dbReference type="Google" id="ProtNLM"/>
    </source>
</evidence>
<feature type="signal peptide" evidence="1">
    <location>
        <begin position="1"/>
        <end position="21"/>
    </location>
</feature>
<reference evidence="2 3" key="1">
    <citation type="submission" date="2018-07" db="EMBL/GenBank/DDBJ databases">
        <title>Leeuwenhoekiella genomics.</title>
        <authorList>
            <person name="Tahon G."/>
            <person name="Willems A."/>
        </authorList>
    </citation>
    <scope>NUCLEOTIDE SEQUENCE [LARGE SCALE GENOMIC DNA]</scope>
    <source>
        <strain evidence="2 3">R-50232</strain>
    </source>
</reference>
<evidence type="ECO:0000313" key="3">
    <source>
        <dbReference type="Proteomes" id="UP000289821"/>
    </source>
</evidence>
<feature type="chain" id="PRO_5020985990" description="Outer membrane beta-barrel porin/alpha-amylase" evidence="1">
    <location>
        <begin position="22"/>
        <end position="330"/>
    </location>
</feature>
<dbReference type="OrthoDB" id="1405967at2"/>
<evidence type="ECO:0000256" key="1">
    <source>
        <dbReference type="SAM" id="SignalP"/>
    </source>
</evidence>
<proteinExistence type="predicted"/>
<comment type="caution">
    <text evidence="2">The sequence shown here is derived from an EMBL/GenBank/DDBJ whole genome shotgun (WGS) entry which is preliminary data.</text>
</comment>
<protein>
    <recommendedName>
        <fullName evidence="4">Outer membrane beta-barrel porin/alpha-amylase</fullName>
    </recommendedName>
</protein>
<evidence type="ECO:0000313" key="2">
    <source>
        <dbReference type="EMBL" id="RXG14267.1"/>
    </source>
</evidence>
<dbReference type="Proteomes" id="UP000289821">
    <property type="component" value="Unassembled WGS sequence"/>
</dbReference>